<proteinExistence type="predicted"/>
<reference evidence="1 2" key="1">
    <citation type="submission" date="2012-06" db="EMBL/GenBank/DDBJ databases">
        <title>Finished chromosome of genome of Oscillatoria acuminata PCC 6304.</title>
        <authorList>
            <consortium name="US DOE Joint Genome Institute"/>
            <person name="Gugger M."/>
            <person name="Coursin T."/>
            <person name="Rippka R."/>
            <person name="Tandeau De Marsac N."/>
            <person name="Huntemann M."/>
            <person name="Wei C.-L."/>
            <person name="Han J."/>
            <person name="Detter J.C."/>
            <person name="Han C."/>
            <person name="Tapia R."/>
            <person name="Davenport K."/>
            <person name="Daligault H."/>
            <person name="Erkkila T."/>
            <person name="Gu W."/>
            <person name="Munk A.C.C."/>
            <person name="Teshima H."/>
            <person name="Xu Y."/>
            <person name="Chain P."/>
            <person name="Chen A."/>
            <person name="Krypides N."/>
            <person name="Mavromatis K."/>
            <person name="Markowitz V."/>
            <person name="Szeto E."/>
            <person name="Ivanova N."/>
            <person name="Mikhailova N."/>
            <person name="Ovchinnikova G."/>
            <person name="Pagani I."/>
            <person name="Pati A."/>
            <person name="Goodwin L."/>
            <person name="Peters L."/>
            <person name="Pitluck S."/>
            <person name="Woyke T."/>
            <person name="Kerfeld C."/>
        </authorList>
    </citation>
    <scope>NUCLEOTIDE SEQUENCE [LARGE SCALE GENOMIC DNA]</scope>
    <source>
        <strain evidence="1 2">PCC 6304</strain>
    </source>
</reference>
<accession>K9THQ9</accession>
<evidence type="ECO:0000313" key="1">
    <source>
        <dbReference type="EMBL" id="AFY82080.1"/>
    </source>
</evidence>
<dbReference type="KEGG" id="oac:Oscil6304_2458"/>
<dbReference type="HOGENOM" id="CLU_2618598_0_0_3"/>
<dbReference type="InParanoid" id="K9THQ9"/>
<protein>
    <submittedName>
        <fullName evidence="1">Uncharacterized protein</fullName>
    </submittedName>
</protein>
<gene>
    <name evidence="1" type="ORF">Oscil6304_2458</name>
</gene>
<dbReference type="EMBL" id="CP003607">
    <property type="protein sequence ID" value="AFY82080.1"/>
    <property type="molecule type" value="Genomic_DNA"/>
</dbReference>
<name>K9THQ9_9CYAN</name>
<dbReference type="Proteomes" id="UP000010367">
    <property type="component" value="Chromosome"/>
</dbReference>
<evidence type="ECO:0000313" key="2">
    <source>
        <dbReference type="Proteomes" id="UP000010367"/>
    </source>
</evidence>
<sequence>MATLLGGKTRRSLQSVCCHDSVYQEFHPFANSVKWLLSLRKISIPEGFQPLSARDGVEICWGYPMGWKKFLKLTGFSE</sequence>
<keyword evidence="2" id="KW-1185">Reference proteome</keyword>
<organism evidence="1 2">
    <name type="scientific">Oscillatoria acuminata PCC 6304</name>
    <dbReference type="NCBI Taxonomy" id="56110"/>
    <lineage>
        <taxon>Bacteria</taxon>
        <taxon>Bacillati</taxon>
        <taxon>Cyanobacteriota</taxon>
        <taxon>Cyanophyceae</taxon>
        <taxon>Oscillatoriophycideae</taxon>
        <taxon>Oscillatoriales</taxon>
        <taxon>Oscillatoriaceae</taxon>
        <taxon>Oscillatoria</taxon>
    </lineage>
</organism>
<dbReference type="AlphaFoldDB" id="K9THQ9"/>
<dbReference type="STRING" id="56110.Oscil6304_2458"/>